<dbReference type="NCBIfam" id="NF047436">
    <property type="entry name" value="LA_2272_repeat"/>
    <property type="match status" value="1"/>
</dbReference>
<evidence type="ECO:0000313" key="1">
    <source>
        <dbReference type="EMBL" id="SHE53077.1"/>
    </source>
</evidence>
<evidence type="ECO:0000313" key="2">
    <source>
        <dbReference type="Proteomes" id="UP000184509"/>
    </source>
</evidence>
<dbReference type="InterPro" id="IPR058093">
    <property type="entry name" value="LA_2272-like"/>
</dbReference>
<name>A0A1M4U8Z8_9BACE</name>
<dbReference type="RefSeq" id="WP_073398852.1">
    <property type="nucleotide sequence ID" value="NZ_FQTV01000002.1"/>
</dbReference>
<proteinExistence type="predicted"/>
<dbReference type="AlphaFoldDB" id="A0A1M4U8Z8"/>
<dbReference type="OrthoDB" id="9808630at2"/>
<dbReference type="EMBL" id="FQTV01000002">
    <property type="protein sequence ID" value="SHE53077.1"/>
    <property type="molecule type" value="Genomic_DNA"/>
</dbReference>
<gene>
    <name evidence="1" type="ORF">SAMN05444405_10226</name>
</gene>
<dbReference type="Proteomes" id="UP000184509">
    <property type="component" value="Unassembled WGS sequence"/>
</dbReference>
<protein>
    <submittedName>
        <fullName evidence="1">Uncharacterized protein</fullName>
    </submittedName>
</protein>
<accession>A0A1M4U8Z8</accession>
<dbReference type="STRING" id="1297750.SAMN05444405_10226"/>
<keyword evidence="2" id="KW-1185">Reference proteome</keyword>
<reference evidence="1 2" key="1">
    <citation type="submission" date="2016-11" db="EMBL/GenBank/DDBJ databases">
        <authorList>
            <person name="Jaros S."/>
            <person name="Januszkiewicz K."/>
            <person name="Wedrychowicz H."/>
        </authorList>
    </citation>
    <scope>NUCLEOTIDE SEQUENCE [LARGE SCALE GENOMIC DNA]</scope>
    <source>
        <strain evidence="1 2">DSM 26991</strain>
    </source>
</reference>
<sequence>MKRLIVAILMILSIVLLNAQNKIHPINFSIWNPVAIASYDSLCTINFSIGLYSKTYRLNGIGLNILAHKNQENINGLTFSGVGEYVNGNMKGLQISGLFNMVKGHMHGIQIATIQNTNVMHTKGIMIAGITNFSIGNSRGLQLAGAANMAGSNFSGLQASLGVNIASSSSNLFQISALSNVCADRIHGVQIGAGNYAAGVKGFQLGLLNFSTGEVRGLQIGIINYSEDTSAVKLGLVNISPRTRIQLMAYESNIVQNNLAVRFRNGYSYTIIGIGTNYKTFDNKTSGAIIYRFGLGVNVFRVFYISADAGYNHIENLNDGNKTDFPNRLYSLQARCNLEFHPFHRFGIFASGGYSHTRHYDSKETFENKPIVEFGIVLF</sequence>
<organism evidence="1 2">
    <name type="scientific">Bacteroides luti</name>
    <dbReference type="NCBI Taxonomy" id="1297750"/>
    <lineage>
        <taxon>Bacteria</taxon>
        <taxon>Pseudomonadati</taxon>
        <taxon>Bacteroidota</taxon>
        <taxon>Bacteroidia</taxon>
        <taxon>Bacteroidales</taxon>
        <taxon>Bacteroidaceae</taxon>
        <taxon>Bacteroides</taxon>
    </lineage>
</organism>